<reference evidence="3" key="1">
    <citation type="submission" date="2025-08" db="UniProtKB">
        <authorList>
            <consortium name="RefSeq"/>
        </authorList>
    </citation>
    <scope>IDENTIFICATION</scope>
</reference>
<evidence type="ECO:0000313" key="2">
    <source>
        <dbReference type="Proteomes" id="UP000515154"/>
    </source>
</evidence>
<dbReference type="KEGG" id="osn:118767359"/>
<evidence type="ECO:0000313" key="3">
    <source>
        <dbReference type="RefSeq" id="XP_036367652.1"/>
    </source>
</evidence>
<accession>A0A7E6FLC1</accession>
<dbReference type="AlphaFoldDB" id="A0A7E6FLC1"/>
<sequence>MFNSVSSDSLSSEFKCAEIEFTLHLLDVDEIKYQPSFLVVVIKGQISTPQRVVTEDTEVKDSVTVPTQTLTESQTGGRALDVPTGVTISDIDSSTTETVESDSVTGTERNLPKASFTNTKVVEYTAPTTSTSNTNSSMDTSTDTNNNNKSNSNVTSNSRDNSLALSSVTSTILDINDSTKESVFTAIDVDVTTTTTTASTTTTATTTTTAAVTTTIASNGEIVVSTRLPNSELVQRPTDFSVTRIQTALPTPPIGIEPNKDQFMCYHGNCTDYQCHKAVKIYSMFHKVPCVGRKCQIEILQREDSFFIKFQCLNNSKECPCLSKVPNLQKMCCKTSLCNNHTLMCRASSSSSSATFVWKYPNLIRSLLLLFSFYQQH</sequence>
<feature type="compositionally biased region" description="Low complexity" evidence="1">
    <location>
        <begin position="128"/>
        <end position="158"/>
    </location>
</feature>
<feature type="compositionally biased region" description="Low complexity" evidence="1">
    <location>
        <begin position="84"/>
        <end position="108"/>
    </location>
</feature>
<organism evidence="2 3">
    <name type="scientific">Octopus sinensis</name>
    <name type="common">East Asian common octopus</name>
    <dbReference type="NCBI Taxonomy" id="2607531"/>
    <lineage>
        <taxon>Eukaryota</taxon>
        <taxon>Metazoa</taxon>
        <taxon>Spiralia</taxon>
        <taxon>Lophotrochozoa</taxon>
        <taxon>Mollusca</taxon>
        <taxon>Cephalopoda</taxon>
        <taxon>Coleoidea</taxon>
        <taxon>Octopodiformes</taxon>
        <taxon>Octopoda</taxon>
        <taxon>Incirrata</taxon>
        <taxon>Octopodidae</taxon>
        <taxon>Octopus</taxon>
    </lineage>
</organism>
<feature type="region of interest" description="Disordered" evidence="1">
    <location>
        <begin position="69"/>
        <end position="160"/>
    </location>
</feature>
<name>A0A7E6FLC1_9MOLL</name>
<evidence type="ECO:0000256" key="1">
    <source>
        <dbReference type="SAM" id="MobiDB-lite"/>
    </source>
</evidence>
<gene>
    <name evidence="3" type="primary">LOC118767359</name>
</gene>
<proteinExistence type="predicted"/>
<dbReference type="Proteomes" id="UP000515154">
    <property type="component" value="Linkage group LG21"/>
</dbReference>
<dbReference type="RefSeq" id="XP_036367652.1">
    <property type="nucleotide sequence ID" value="XM_036511759.1"/>
</dbReference>
<protein>
    <submittedName>
        <fullName evidence="3">Mucin-5AC-like</fullName>
    </submittedName>
</protein>
<keyword evidence="2" id="KW-1185">Reference proteome</keyword>